<dbReference type="InterPro" id="IPR032675">
    <property type="entry name" value="LRR_dom_sf"/>
</dbReference>
<name>I0H3P4_ACTM4</name>
<dbReference type="Gene3D" id="3.80.10.10">
    <property type="entry name" value="Ribonuclease Inhibitor"/>
    <property type="match status" value="1"/>
</dbReference>
<evidence type="ECO:0008006" key="3">
    <source>
        <dbReference type="Google" id="ProtNLM"/>
    </source>
</evidence>
<dbReference type="SUPFAM" id="SSF52058">
    <property type="entry name" value="L domain-like"/>
    <property type="match status" value="1"/>
</dbReference>
<evidence type="ECO:0000313" key="1">
    <source>
        <dbReference type="EMBL" id="BAL87631.1"/>
    </source>
</evidence>
<accession>I0H3P4</accession>
<dbReference type="PATRIC" id="fig|512565.3.peg.2410"/>
<dbReference type="AlphaFoldDB" id="I0H3P4"/>
<sequence>MSVGAAKIKDPSALFDIAGLEELGIGLNVRDLRGLSKLTRLRVLAVPYRKGFEGVAELTRLETLQVEEWPKGVDLTVLGPQPELRRMWLGMKRTAQVSAAWFARAPRLVELSIHSGKLVDSRALGELAHLERLSIIGTTLDDPAFAPWSGEDIG</sequence>
<dbReference type="EMBL" id="AP012319">
    <property type="protein sequence ID" value="BAL87631.1"/>
    <property type="molecule type" value="Genomic_DNA"/>
</dbReference>
<keyword evidence="2" id="KW-1185">Reference proteome</keyword>
<gene>
    <name evidence="1" type="ordered locus">AMIS_24110</name>
</gene>
<proteinExistence type="predicted"/>
<dbReference type="RefSeq" id="WP_014442526.1">
    <property type="nucleotide sequence ID" value="NC_017093.1"/>
</dbReference>
<organism evidence="1 2">
    <name type="scientific">Actinoplanes missouriensis (strain ATCC 14538 / DSM 43046 / CBS 188.64 / JCM 3121 / NBRC 102363 / NCIMB 12654 / NRRL B-3342 / UNCC 431)</name>
    <dbReference type="NCBI Taxonomy" id="512565"/>
    <lineage>
        <taxon>Bacteria</taxon>
        <taxon>Bacillati</taxon>
        <taxon>Actinomycetota</taxon>
        <taxon>Actinomycetes</taxon>
        <taxon>Micromonosporales</taxon>
        <taxon>Micromonosporaceae</taxon>
        <taxon>Actinoplanes</taxon>
    </lineage>
</organism>
<evidence type="ECO:0000313" key="2">
    <source>
        <dbReference type="Proteomes" id="UP000007882"/>
    </source>
</evidence>
<protein>
    <recommendedName>
        <fullName evidence="3">Leucine-rich repeat domain-containing protein</fullName>
    </recommendedName>
</protein>
<dbReference type="HOGENOM" id="CLU_1700483_0_0_11"/>
<dbReference type="eggNOG" id="COG4655">
    <property type="taxonomic scope" value="Bacteria"/>
</dbReference>
<dbReference type="KEGG" id="ams:AMIS_24110"/>
<reference evidence="1 2" key="1">
    <citation type="submission" date="2012-02" db="EMBL/GenBank/DDBJ databases">
        <title>Complete genome sequence of Actinoplanes missouriensis 431 (= NBRC 102363).</title>
        <authorList>
            <person name="Ohnishi Y."/>
            <person name="Ishikawa J."/>
            <person name="Sekine M."/>
            <person name="Hosoyama A."/>
            <person name="Harada T."/>
            <person name="Narita H."/>
            <person name="Hata T."/>
            <person name="Konno Y."/>
            <person name="Tutikane K."/>
            <person name="Fujita N."/>
            <person name="Horinouchi S."/>
            <person name="Hayakawa M."/>
        </authorList>
    </citation>
    <scope>NUCLEOTIDE SEQUENCE [LARGE SCALE GENOMIC DNA]</scope>
    <source>
        <strain evidence="2">ATCC 14538 / DSM 43046 / CBS 188.64 / JCM 3121 / NBRC 102363 / NCIMB 12654 / NRRL B-3342 / UNCC 431</strain>
    </source>
</reference>
<dbReference type="OrthoDB" id="4085246at2"/>
<dbReference type="Proteomes" id="UP000007882">
    <property type="component" value="Chromosome"/>
</dbReference>